<sequence>MDDAILCHGSWFRLEPTRDGISPDEFEAEAEEERAPMMSKVLITIVAKAQELSTVWKHHSKYRLDINTHGDAPVIAIAATNYVYGRFHSIHPICYVVTVKDCPAFETVWGYWRFRRIHNGRRASSYMPQTWMRSTTTFRRVMVAPAAQPPRWIARHPKIILCLDTARIAAITQGPYMSSVYVRYVGSEDVWARHASSSRGSQYVGASSSDIAGEALI</sequence>
<name>A0AAD7TU26_9APHY</name>
<comment type="caution">
    <text evidence="1">The sequence shown here is derived from an EMBL/GenBank/DDBJ whole genome shotgun (WGS) entry which is preliminary data.</text>
</comment>
<evidence type="ECO:0000313" key="2">
    <source>
        <dbReference type="Proteomes" id="UP001215151"/>
    </source>
</evidence>
<dbReference type="AlphaFoldDB" id="A0AAD7TU26"/>
<keyword evidence="2" id="KW-1185">Reference proteome</keyword>
<reference evidence="1" key="1">
    <citation type="submission" date="2022-11" db="EMBL/GenBank/DDBJ databases">
        <title>Genome Sequence of Cubamyces cubensis.</title>
        <authorList>
            <person name="Buettner E."/>
        </authorList>
    </citation>
    <scope>NUCLEOTIDE SEQUENCE</scope>
    <source>
        <strain evidence="1">MPL-01</strain>
    </source>
</reference>
<protein>
    <submittedName>
        <fullName evidence="1">Uncharacterized protein</fullName>
    </submittedName>
</protein>
<organism evidence="1 2">
    <name type="scientific">Trametes cubensis</name>
    <dbReference type="NCBI Taxonomy" id="1111947"/>
    <lineage>
        <taxon>Eukaryota</taxon>
        <taxon>Fungi</taxon>
        <taxon>Dikarya</taxon>
        <taxon>Basidiomycota</taxon>
        <taxon>Agaricomycotina</taxon>
        <taxon>Agaricomycetes</taxon>
        <taxon>Polyporales</taxon>
        <taxon>Polyporaceae</taxon>
        <taxon>Trametes</taxon>
    </lineage>
</organism>
<dbReference type="EMBL" id="JAPEVG010000169">
    <property type="protein sequence ID" value="KAJ8475087.1"/>
    <property type="molecule type" value="Genomic_DNA"/>
</dbReference>
<gene>
    <name evidence="1" type="ORF">ONZ51_g6791</name>
</gene>
<accession>A0AAD7TU26</accession>
<evidence type="ECO:0000313" key="1">
    <source>
        <dbReference type="EMBL" id="KAJ8475087.1"/>
    </source>
</evidence>
<proteinExistence type="predicted"/>
<dbReference type="Proteomes" id="UP001215151">
    <property type="component" value="Unassembled WGS sequence"/>
</dbReference>